<gene>
    <name evidence="1" type="ORF">QP027_01360</name>
</gene>
<keyword evidence="2" id="KW-1185">Reference proteome</keyword>
<organism evidence="1 2">
    <name type="scientific">Corynebacterium breve</name>
    <dbReference type="NCBI Taxonomy" id="3049799"/>
    <lineage>
        <taxon>Bacteria</taxon>
        <taxon>Bacillati</taxon>
        <taxon>Actinomycetota</taxon>
        <taxon>Actinomycetes</taxon>
        <taxon>Mycobacteriales</taxon>
        <taxon>Corynebacteriaceae</taxon>
        <taxon>Corynebacterium</taxon>
    </lineage>
</organism>
<sequence>MNDPTRIPRVLEELRATWEGQPDLTLPALFGILANRGAGWGASDEDLVEALRKESALHPDLLPRDEEGRAAGRFLISTTNPTTRVTCSPNTVVIRAGGSQSRQPAAWQYSAIRSTGPGRPLVIADENEIDHRFGVVSLITNLQSDDAIELEGLEREDLGNYSWFLRLDDDRRVILGHKIRIWDASNRDIEHRQLSWHSVVQCVEGAPFIVQPAGGGTAIDLGIVQEIELIEN</sequence>
<proteinExistence type="predicted"/>
<accession>A0ABY8VIK2</accession>
<protein>
    <submittedName>
        <fullName evidence="1">Uncharacterized protein</fullName>
    </submittedName>
</protein>
<evidence type="ECO:0000313" key="1">
    <source>
        <dbReference type="EMBL" id="WIM68073.1"/>
    </source>
</evidence>
<dbReference type="RefSeq" id="WP_284825396.1">
    <property type="nucleotide sequence ID" value="NZ_CP126969.1"/>
</dbReference>
<dbReference type="EMBL" id="CP126969">
    <property type="protein sequence ID" value="WIM68073.1"/>
    <property type="molecule type" value="Genomic_DNA"/>
</dbReference>
<dbReference type="Proteomes" id="UP001225598">
    <property type="component" value="Chromosome"/>
</dbReference>
<name>A0ABY8VIK2_9CORY</name>
<reference evidence="1 2" key="1">
    <citation type="submission" date="2023-05" db="EMBL/GenBank/DDBJ databases">
        <title>Corynebacterium suedekumii sp. nov. and Corynebacterium breve sp. nov. isolated from raw cow's milk.</title>
        <authorList>
            <person name="Baer M.K."/>
            <person name="Mehl L."/>
            <person name="Hellmuth R."/>
            <person name="Marke G."/>
            <person name="Lipski A."/>
        </authorList>
    </citation>
    <scope>NUCLEOTIDE SEQUENCE [LARGE SCALE GENOMIC DNA]</scope>
    <source>
        <strain evidence="1 2">R4</strain>
    </source>
</reference>
<evidence type="ECO:0000313" key="2">
    <source>
        <dbReference type="Proteomes" id="UP001225598"/>
    </source>
</evidence>